<keyword evidence="4 6" id="KW-1133">Transmembrane helix</keyword>
<dbReference type="NCBIfam" id="NF037997">
    <property type="entry name" value="Na_Pi_symport"/>
    <property type="match status" value="1"/>
</dbReference>
<dbReference type="GO" id="GO:0005436">
    <property type="term" value="F:sodium:phosphate symporter activity"/>
    <property type="evidence" value="ECO:0007669"/>
    <property type="project" value="InterPro"/>
</dbReference>
<comment type="subcellular location">
    <subcellularLocation>
        <location evidence="1">Cell membrane</location>
        <topology evidence="1">Multi-pass membrane protein</topology>
    </subcellularLocation>
</comment>
<gene>
    <name evidence="7" type="ORF">PHA8399_00401</name>
</gene>
<feature type="transmembrane region" description="Helical" evidence="6">
    <location>
        <begin position="20"/>
        <end position="42"/>
    </location>
</feature>
<feature type="transmembrane region" description="Helical" evidence="6">
    <location>
        <begin position="260"/>
        <end position="285"/>
    </location>
</feature>
<keyword evidence="3 6" id="KW-0812">Transmembrane</keyword>
<evidence type="ECO:0000256" key="1">
    <source>
        <dbReference type="ARBA" id="ARBA00004651"/>
    </source>
</evidence>
<protein>
    <submittedName>
        <fullName evidence="7">Na/Pi-cotransporter II-related protein</fullName>
    </submittedName>
</protein>
<dbReference type="STRING" id="1396826.PHA8399_00401"/>
<dbReference type="InterPro" id="IPR003841">
    <property type="entry name" value="Na/Pi_transpt"/>
</dbReference>
<dbReference type="Proteomes" id="UP000051326">
    <property type="component" value="Unassembled WGS sequence"/>
</dbReference>
<evidence type="ECO:0000313" key="8">
    <source>
        <dbReference type="Proteomes" id="UP000051326"/>
    </source>
</evidence>
<dbReference type="GO" id="GO:0044341">
    <property type="term" value="P:sodium-dependent phosphate transport"/>
    <property type="evidence" value="ECO:0007669"/>
    <property type="project" value="InterPro"/>
</dbReference>
<dbReference type="EMBL" id="CYSR01000004">
    <property type="protein sequence ID" value="CUH98287.1"/>
    <property type="molecule type" value="Genomic_DNA"/>
</dbReference>
<keyword evidence="5 6" id="KW-0472">Membrane</keyword>
<evidence type="ECO:0000256" key="6">
    <source>
        <dbReference type="SAM" id="Phobius"/>
    </source>
</evidence>
<dbReference type="PANTHER" id="PTHR10010:SF46">
    <property type="entry name" value="SODIUM-DEPENDENT PHOSPHATE TRANSPORT PROTEIN 2B"/>
    <property type="match status" value="1"/>
</dbReference>
<feature type="transmembrane region" description="Helical" evidence="6">
    <location>
        <begin position="191"/>
        <end position="214"/>
    </location>
</feature>
<accession>A0A0P1HM02</accession>
<evidence type="ECO:0000256" key="3">
    <source>
        <dbReference type="ARBA" id="ARBA00022692"/>
    </source>
</evidence>
<evidence type="ECO:0000256" key="4">
    <source>
        <dbReference type="ARBA" id="ARBA00022989"/>
    </source>
</evidence>
<dbReference type="GO" id="GO:0005886">
    <property type="term" value="C:plasma membrane"/>
    <property type="evidence" value="ECO:0007669"/>
    <property type="project" value="UniProtKB-SubCell"/>
</dbReference>
<keyword evidence="2" id="KW-1003">Cell membrane</keyword>
<dbReference type="AlphaFoldDB" id="A0A0P1HM02"/>
<feature type="transmembrane region" description="Helical" evidence="6">
    <location>
        <begin position="291"/>
        <end position="313"/>
    </location>
</feature>
<reference evidence="7 8" key="1">
    <citation type="submission" date="2015-09" db="EMBL/GenBank/DDBJ databases">
        <authorList>
            <consortium name="Swine Surveillance"/>
        </authorList>
    </citation>
    <scope>NUCLEOTIDE SEQUENCE [LARGE SCALE GENOMIC DNA]</scope>
    <source>
        <strain evidence="7 8">CECT 8399</strain>
    </source>
</reference>
<organism evidence="7 8">
    <name type="scientific">Leisingera aquaemixtae</name>
    <dbReference type="NCBI Taxonomy" id="1396826"/>
    <lineage>
        <taxon>Bacteria</taxon>
        <taxon>Pseudomonadati</taxon>
        <taxon>Pseudomonadota</taxon>
        <taxon>Alphaproteobacteria</taxon>
        <taxon>Rhodobacterales</taxon>
        <taxon>Roseobacteraceae</taxon>
        <taxon>Leisingera</taxon>
    </lineage>
</organism>
<evidence type="ECO:0000256" key="2">
    <source>
        <dbReference type="ARBA" id="ARBA00022475"/>
    </source>
</evidence>
<feature type="transmembrane region" description="Helical" evidence="6">
    <location>
        <begin position="79"/>
        <end position="102"/>
    </location>
</feature>
<evidence type="ECO:0000313" key="7">
    <source>
        <dbReference type="EMBL" id="CUH98287.1"/>
    </source>
</evidence>
<evidence type="ECO:0000256" key="5">
    <source>
        <dbReference type="ARBA" id="ARBA00023136"/>
    </source>
</evidence>
<dbReference type="PANTHER" id="PTHR10010">
    <property type="entry name" value="SOLUTE CARRIER FAMILY 34 SODIUM PHOSPHATE , MEMBER 2-RELATED"/>
    <property type="match status" value="1"/>
</dbReference>
<name>A0A0P1HM02_9RHOB</name>
<feature type="transmembrane region" description="Helical" evidence="6">
    <location>
        <begin position="122"/>
        <end position="139"/>
    </location>
</feature>
<dbReference type="Pfam" id="PF02690">
    <property type="entry name" value="Na_Pi_cotrans"/>
    <property type="match status" value="2"/>
</dbReference>
<sequence length="552" mass="58516">MLSRRNSGTLVQMYWDVLPALGGIGLFLIGMLLLTGGLKTLAGARLRSILGRFTSTPATGAATGAVTTAAIQSSSATTVAAVGFVAAGLLTFPQALGIIFGANIGTTMTGWLVAILGFKLDLGQAMLPVVLLGALLALSGRRKVSHLGQALAGFSLIFIGIEQMKSGLDAFQGIVTPADFPPDSWAGRLKLVALGVLITLVTQSSSAGVATALAALSAGAVNFPQAAALVIGMDVGTTFTAVLATLGGGTMARRTGVAHVVYNLMTGAMAFFLLGPFAAAVAYWHGAAQPLTALVAFHSLFNLLGVILILPFARPFARLIEVLIPDRGAALTQSLDHLILQDPAAATAAAKATVDRLAKAAVHYLRSLTGSAAAGASSARHDRLAAAVSDTRAYLDRIELPASTSPEFGEIKGMYHILDHLDRLLYRCTQTERISELPRDRRLRRLARVLALATAGFEDVTRPEHCETTLNRLRRLMRAQQRTQRDRLISEAADGTLPDDIAWTRLDAVRWLHRVSYHLWRMRVHLNLLDSNAAADLGTARGDEVRLDAGLD</sequence>
<proteinExistence type="predicted"/>
<feature type="transmembrane region" description="Helical" evidence="6">
    <location>
        <begin position="226"/>
        <end position="248"/>
    </location>
</feature>